<dbReference type="AlphaFoldDB" id="A0A016QKE9"/>
<organism evidence="1 2">
    <name type="scientific">Deinococcus phoenicis</name>
    <dbReference type="NCBI Taxonomy" id="1476583"/>
    <lineage>
        <taxon>Bacteria</taxon>
        <taxon>Thermotogati</taxon>
        <taxon>Deinococcota</taxon>
        <taxon>Deinococci</taxon>
        <taxon>Deinococcales</taxon>
        <taxon>Deinococcaceae</taxon>
        <taxon>Deinococcus</taxon>
    </lineage>
</organism>
<accession>A0A016QKE9</accession>
<name>A0A016QKE9_9DEIO</name>
<evidence type="ECO:0000313" key="2">
    <source>
        <dbReference type="Proteomes" id="UP000020492"/>
    </source>
</evidence>
<reference evidence="1 2" key="1">
    <citation type="submission" date="2014-03" db="EMBL/GenBank/DDBJ databases">
        <title>Draft genome sequence of Deinococcus phoenicis 1P10ME.</title>
        <authorList>
            <person name="Stepanov V.G."/>
            <person name="Vaishampayan P."/>
            <person name="Venkateswaran K."/>
            <person name="Fox G.E."/>
        </authorList>
    </citation>
    <scope>NUCLEOTIDE SEQUENCE [LARGE SCALE GENOMIC DNA]</scope>
    <source>
        <strain evidence="1 2">1P10ME</strain>
    </source>
</reference>
<comment type="caution">
    <text evidence="1">The sequence shown here is derived from an EMBL/GenBank/DDBJ whole genome shotgun (WGS) entry which is preliminary data.</text>
</comment>
<protein>
    <submittedName>
        <fullName evidence="1">Uncharacterized protein</fullName>
    </submittedName>
</protein>
<proteinExistence type="predicted"/>
<dbReference type="PATRIC" id="fig|1476583.3.peg.3466"/>
<keyword evidence="2" id="KW-1185">Reference proteome</keyword>
<gene>
    <name evidence="1" type="ORF">DEIPH_ctg103orf0047</name>
</gene>
<sequence length="86" mass="9694">MAGLQEVEMLCIREFGGERGTKVVVVSPGDYEGYYVNMSRSARVPGRRFRGMVYPTDKVDADRRYCVLADASVKRDPNAYDVLNPE</sequence>
<evidence type="ECO:0000313" key="1">
    <source>
        <dbReference type="EMBL" id="EYB66518.1"/>
    </source>
</evidence>
<dbReference type="EMBL" id="JHAC01000082">
    <property type="protein sequence ID" value="EYB66518.1"/>
    <property type="molecule type" value="Genomic_DNA"/>
</dbReference>
<dbReference type="Proteomes" id="UP000020492">
    <property type="component" value="Unassembled WGS sequence"/>
</dbReference>